<evidence type="ECO:0000256" key="3">
    <source>
        <dbReference type="ARBA" id="ARBA00022989"/>
    </source>
</evidence>
<dbReference type="NCBIfam" id="NF000825">
    <property type="entry name" value="PRK00068.1"/>
    <property type="match status" value="1"/>
</dbReference>
<keyword evidence="1 5" id="KW-1003">Cell membrane</keyword>
<feature type="transmembrane region" description="Helical" evidence="5">
    <location>
        <begin position="137"/>
        <end position="163"/>
    </location>
</feature>
<dbReference type="Pfam" id="PF03699">
    <property type="entry name" value="UPF0182"/>
    <property type="match status" value="1"/>
</dbReference>
<proteinExistence type="inferred from homology"/>
<dbReference type="HAMAP" id="MF_01600">
    <property type="entry name" value="UPF0182"/>
    <property type="match status" value="1"/>
</dbReference>
<protein>
    <recommendedName>
        <fullName evidence="5">UPF0182 protein KDY119_01017</fullName>
    </recommendedName>
</protein>
<feature type="transmembrane region" description="Helical" evidence="5">
    <location>
        <begin position="257"/>
        <end position="278"/>
    </location>
</feature>
<evidence type="ECO:0000256" key="5">
    <source>
        <dbReference type="HAMAP-Rule" id="MF_01600"/>
    </source>
</evidence>
<dbReference type="GO" id="GO:0005886">
    <property type="term" value="C:plasma membrane"/>
    <property type="evidence" value="ECO:0007669"/>
    <property type="project" value="UniProtKB-SubCell"/>
</dbReference>
<keyword evidence="4 5" id="KW-0472">Membrane</keyword>
<comment type="similarity">
    <text evidence="5">Belongs to the UPF0182 family.</text>
</comment>
<sequence>MVVVVASQLGTEVLWFNQLGFGRVLLTEWSTRLVLFLIGFLLMGGAVYASIAVAYRNRPLYAPSTPEQATLDQYREAIEPLRRLVTIGLPILLGLFAGASAAGAWKKVQLALHAQSFGTKDPQFHLDLGFYVFSLPFWHFVVGFCVAVIIVSGLVAIVTHYLYGGIRVGASAGGRLATTRAARVQLSLTAALLLLSMAANYWLDRYSLLTKNGTDFAGAGYTDVNAVLPSKLILAGIAVLVAAIFVVTAFRGDWRLPVIGVGLMVVAAIAIGGIYPAVVQRFTVNPNEQAKESPYIQRNIDATKTAFGLDDVDDQSYSATTTAQKGALKKDSQTTAQIRLLDPQIVSPSFRQLQQNKQYYDFPDTLAVDKYTIDGKSQDTVIAARELNLAGLGADQRNWTNEHTVYTHGYGVVAAYGNTTTSDGQPAFFERDIPSVGSLGKYEPRIYFGQNLPGYSVVGAPKGTQPWELDYPDDSADGQVNYTYTGDGGPSIGSFAAKVAYAIKFGDEQLLFSSRVTSDSQILYDRDPRERVQKVAPYLTLDGRVYPAVVNGRVVWMVDGYTTSDGYPYSTGTALDSATADALTQRSRAIAQLAPQEVNYIRNSVKATVDAYTGKVTLYAFDAKDPVLRAWESVFPSTVEPMSEMSGQLMSHVRYPEDLFKVQRTLLTRYHVDDASRFFLGQDFWSVPKDPTVSTSSGTTAPYQPPYYLTLQMPDQKSPSFSLTSAFVPGGNTDRQILTGFLAVDADAGDQAGKVASGYGKLRLLELPRNATVPGPGQVQNNFNTNASVSEQVGQFQRSNAQVLQGNLLTLPVGGGLLYVQPMYLKSTGDTSFPLLRKVLVGFGDQVGFADTLDEALNQVFKGSSGADADDSNQGTGGSGESSGQSGGSEGSGGSEAGSTAQAQLDAALQKANQAIKDGQSALAKGDFAAYGDAQKRLQSALEDATAASEKLDSAGSTPTTSPTSSPTTTSGSGG</sequence>
<accession>A0A5P9Q808</accession>
<feature type="transmembrane region" description="Helical" evidence="5">
    <location>
        <begin position="232"/>
        <end position="250"/>
    </location>
</feature>
<feature type="compositionally biased region" description="Low complexity" evidence="6">
    <location>
        <begin position="956"/>
        <end position="975"/>
    </location>
</feature>
<keyword evidence="2 5" id="KW-0812">Transmembrane</keyword>
<evidence type="ECO:0000256" key="4">
    <source>
        <dbReference type="ARBA" id="ARBA00023136"/>
    </source>
</evidence>
<dbReference type="PANTHER" id="PTHR39344">
    <property type="entry name" value="UPF0182 PROTEIN SLL1060"/>
    <property type="match status" value="1"/>
</dbReference>
<reference evidence="7 8" key="1">
    <citation type="submission" date="2019-10" db="EMBL/GenBank/DDBJ databases">
        <title>Genome sequence of Luteimicrobium xylanilyticum HY-24.</title>
        <authorList>
            <person name="Kim D.Y."/>
            <person name="Park H.-Y."/>
        </authorList>
    </citation>
    <scope>NUCLEOTIDE SEQUENCE [LARGE SCALE GENOMIC DNA]</scope>
    <source>
        <strain evidence="7 8">HY-24</strain>
    </source>
</reference>
<evidence type="ECO:0000256" key="6">
    <source>
        <dbReference type="SAM" id="MobiDB-lite"/>
    </source>
</evidence>
<feature type="compositionally biased region" description="Low complexity" evidence="6">
    <location>
        <begin position="897"/>
        <end position="906"/>
    </location>
</feature>
<feature type="transmembrane region" description="Helical" evidence="5">
    <location>
        <begin position="84"/>
        <end position="105"/>
    </location>
</feature>
<evidence type="ECO:0000313" key="7">
    <source>
        <dbReference type="EMBL" id="QFU97519.1"/>
    </source>
</evidence>
<evidence type="ECO:0000313" key="8">
    <source>
        <dbReference type="Proteomes" id="UP000326702"/>
    </source>
</evidence>
<comment type="caution">
    <text evidence="5">Lacks conserved residue(s) required for the propagation of feature annotation.</text>
</comment>
<feature type="transmembrane region" description="Helical" evidence="5">
    <location>
        <begin position="184"/>
        <end position="203"/>
    </location>
</feature>
<comment type="subcellular location">
    <subcellularLocation>
        <location evidence="5">Cell membrane</location>
        <topology evidence="5">Multi-pass membrane protein</topology>
    </subcellularLocation>
</comment>
<name>A0A5P9Q808_9MICO</name>
<dbReference type="GO" id="GO:0005576">
    <property type="term" value="C:extracellular region"/>
    <property type="evidence" value="ECO:0007669"/>
    <property type="project" value="TreeGrafter"/>
</dbReference>
<gene>
    <name evidence="7" type="ORF">KDY119_01017</name>
</gene>
<dbReference type="AlphaFoldDB" id="A0A5P9Q808"/>
<feature type="region of interest" description="Disordered" evidence="6">
    <location>
        <begin position="864"/>
        <end position="906"/>
    </location>
</feature>
<dbReference type="PANTHER" id="PTHR39344:SF1">
    <property type="entry name" value="UPF0182 PROTEIN SLL1060"/>
    <property type="match status" value="1"/>
</dbReference>
<dbReference type="Proteomes" id="UP000326702">
    <property type="component" value="Chromosome"/>
</dbReference>
<feature type="compositionally biased region" description="Gly residues" evidence="6">
    <location>
        <begin position="875"/>
        <end position="896"/>
    </location>
</feature>
<keyword evidence="3 5" id="KW-1133">Transmembrane helix</keyword>
<evidence type="ECO:0000256" key="2">
    <source>
        <dbReference type="ARBA" id="ARBA00022692"/>
    </source>
</evidence>
<dbReference type="KEGG" id="lxl:KDY119_01017"/>
<organism evidence="7 8">
    <name type="scientific">Luteimicrobium xylanilyticum</name>
    <dbReference type="NCBI Taxonomy" id="1133546"/>
    <lineage>
        <taxon>Bacteria</taxon>
        <taxon>Bacillati</taxon>
        <taxon>Actinomycetota</taxon>
        <taxon>Actinomycetes</taxon>
        <taxon>Micrococcales</taxon>
        <taxon>Luteimicrobium</taxon>
    </lineage>
</organism>
<dbReference type="EMBL" id="CP045529">
    <property type="protein sequence ID" value="QFU97519.1"/>
    <property type="molecule type" value="Genomic_DNA"/>
</dbReference>
<dbReference type="InterPro" id="IPR005372">
    <property type="entry name" value="UPF0182"/>
</dbReference>
<evidence type="ECO:0000256" key="1">
    <source>
        <dbReference type="ARBA" id="ARBA00022475"/>
    </source>
</evidence>
<keyword evidence="8" id="KW-1185">Reference proteome</keyword>
<feature type="transmembrane region" description="Helical" evidence="5">
    <location>
        <begin position="33"/>
        <end position="55"/>
    </location>
</feature>
<feature type="region of interest" description="Disordered" evidence="6">
    <location>
        <begin position="941"/>
        <end position="975"/>
    </location>
</feature>